<feature type="region of interest" description="Disordered" evidence="1">
    <location>
        <begin position="1"/>
        <end position="31"/>
    </location>
</feature>
<evidence type="ECO:0000256" key="1">
    <source>
        <dbReference type="SAM" id="MobiDB-lite"/>
    </source>
</evidence>
<dbReference type="AlphaFoldDB" id="A0A6U4HYR8"/>
<organism evidence="2">
    <name type="scientific">Phaeomonas parva</name>
    <dbReference type="NCBI Taxonomy" id="124430"/>
    <lineage>
        <taxon>Eukaryota</taxon>
        <taxon>Sar</taxon>
        <taxon>Stramenopiles</taxon>
        <taxon>Ochrophyta</taxon>
        <taxon>Pinguiophyceae</taxon>
        <taxon>Pinguiochrysidales</taxon>
        <taxon>Pinguiochrysidaceae</taxon>
        <taxon>Phaeomonas</taxon>
    </lineage>
</organism>
<protein>
    <submittedName>
        <fullName evidence="2">Uncharacterized protein</fullName>
    </submittedName>
</protein>
<proteinExistence type="predicted"/>
<dbReference type="EMBL" id="HBGJ01028545">
    <property type="protein sequence ID" value="CAD9259769.1"/>
    <property type="molecule type" value="Transcribed_RNA"/>
</dbReference>
<accession>A0A6U4HYR8</accession>
<feature type="region of interest" description="Disordered" evidence="1">
    <location>
        <begin position="49"/>
        <end position="83"/>
    </location>
</feature>
<reference evidence="2" key="1">
    <citation type="submission" date="2021-01" db="EMBL/GenBank/DDBJ databases">
        <authorList>
            <person name="Corre E."/>
            <person name="Pelletier E."/>
            <person name="Niang G."/>
            <person name="Scheremetjew M."/>
            <person name="Finn R."/>
            <person name="Kale V."/>
            <person name="Holt S."/>
            <person name="Cochrane G."/>
            <person name="Meng A."/>
            <person name="Brown T."/>
            <person name="Cohen L."/>
        </authorList>
    </citation>
    <scope>NUCLEOTIDE SEQUENCE</scope>
    <source>
        <strain evidence="2">CCMP2877</strain>
    </source>
</reference>
<evidence type="ECO:0000313" key="2">
    <source>
        <dbReference type="EMBL" id="CAD9259768.1"/>
    </source>
</evidence>
<gene>
    <name evidence="2" type="ORF">PPAR1163_LOCUS18142</name>
    <name evidence="3" type="ORF">PPAR1163_LOCUS18143</name>
</gene>
<dbReference type="EMBL" id="HBGJ01028544">
    <property type="protein sequence ID" value="CAD9259768.1"/>
    <property type="molecule type" value="Transcribed_RNA"/>
</dbReference>
<name>A0A6U4HYR8_9STRA</name>
<sequence length="150" mass="15960">MSCDSELNAGASAPAAAASAVAPVSPSVVSEEDDDGAFFASLAADLADEPAATAEDSPAGDAGPTAELPGRSRVPMSKEERRRAKVARWRAKRLRQKAKVEDPVALRKQLAKALEKERRSDVAKRRYRKGGKFARKGPVFVSVTEVSGMH</sequence>
<evidence type="ECO:0000313" key="3">
    <source>
        <dbReference type="EMBL" id="CAD9259769.1"/>
    </source>
</evidence>
<feature type="compositionally biased region" description="Low complexity" evidence="1">
    <location>
        <begin position="11"/>
        <end position="29"/>
    </location>
</feature>